<keyword evidence="1" id="KW-0732">Signal</keyword>
<evidence type="ECO:0000256" key="1">
    <source>
        <dbReference type="SAM" id="SignalP"/>
    </source>
</evidence>
<gene>
    <name evidence="3" type="ORF">BC349_15795</name>
</gene>
<comment type="caution">
    <text evidence="3">The sequence shown here is derived from an EMBL/GenBank/DDBJ whole genome shotgun (WGS) entry which is preliminary data.</text>
</comment>
<dbReference type="PROSITE" id="PS50093">
    <property type="entry name" value="PKD"/>
    <property type="match status" value="2"/>
</dbReference>
<dbReference type="EMBL" id="MBUA01000028">
    <property type="protein sequence ID" value="MBC6492524.1"/>
    <property type="molecule type" value="Genomic_DNA"/>
</dbReference>
<organism evidence="3 4">
    <name type="scientific">Flavihumibacter stibioxidans</name>
    <dbReference type="NCBI Taxonomy" id="1834163"/>
    <lineage>
        <taxon>Bacteria</taxon>
        <taxon>Pseudomonadati</taxon>
        <taxon>Bacteroidota</taxon>
        <taxon>Chitinophagia</taxon>
        <taxon>Chitinophagales</taxon>
        <taxon>Chitinophagaceae</taxon>
        <taxon>Flavihumibacter</taxon>
    </lineage>
</organism>
<keyword evidence="4" id="KW-1185">Reference proteome</keyword>
<dbReference type="InterPro" id="IPR035986">
    <property type="entry name" value="PKD_dom_sf"/>
</dbReference>
<feature type="domain" description="PKD" evidence="2">
    <location>
        <begin position="307"/>
        <end position="374"/>
    </location>
</feature>
<dbReference type="Proteomes" id="UP000765802">
    <property type="component" value="Unassembled WGS sequence"/>
</dbReference>
<feature type="chain" id="PRO_5045714839" description="PKD domain-containing protein" evidence="1">
    <location>
        <begin position="21"/>
        <end position="882"/>
    </location>
</feature>
<feature type="domain" description="PKD" evidence="2">
    <location>
        <begin position="426"/>
        <end position="477"/>
    </location>
</feature>
<evidence type="ECO:0000313" key="4">
    <source>
        <dbReference type="Proteomes" id="UP000765802"/>
    </source>
</evidence>
<dbReference type="InterPro" id="IPR022409">
    <property type="entry name" value="PKD/Chitinase_dom"/>
</dbReference>
<protein>
    <recommendedName>
        <fullName evidence="2">PKD domain-containing protein</fullName>
    </recommendedName>
</protein>
<dbReference type="Pfam" id="PF13585">
    <property type="entry name" value="CHU_C"/>
    <property type="match status" value="1"/>
</dbReference>
<reference evidence="3 4" key="1">
    <citation type="submission" date="2016-07" db="EMBL/GenBank/DDBJ databases">
        <title>Genome analysis of Flavihumibacter stibioxidans YS-17.</title>
        <authorList>
            <person name="Shi K."/>
            <person name="Han Y."/>
            <person name="Wang G."/>
        </authorList>
    </citation>
    <scope>NUCLEOTIDE SEQUENCE [LARGE SCALE GENOMIC DNA]</scope>
    <source>
        <strain evidence="3 4">YS-17</strain>
    </source>
</reference>
<dbReference type="InterPro" id="IPR000601">
    <property type="entry name" value="PKD_dom"/>
</dbReference>
<dbReference type="Gene3D" id="2.60.40.10">
    <property type="entry name" value="Immunoglobulins"/>
    <property type="match status" value="2"/>
</dbReference>
<dbReference type="CDD" id="cd00146">
    <property type="entry name" value="PKD"/>
    <property type="match status" value="2"/>
</dbReference>
<accession>A0ABR7MCG8</accession>
<dbReference type="SUPFAM" id="SSF49299">
    <property type="entry name" value="PKD domain"/>
    <property type="match status" value="2"/>
</dbReference>
<proteinExistence type="predicted"/>
<dbReference type="RefSeq" id="WP_187257843.1">
    <property type="nucleotide sequence ID" value="NZ_JBHULF010000020.1"/>
</dbReference>
<evidence type="ECO:0000313" key="3">
    <source>
        <dbReference type="EMBL" id="MBC6492524.1"/>
    </source>
</evidence>
<sequence length="882" mass="95544">MKTFGFLLIALICFSSGAFAAHIRGGELTYRYLGAGSAAGTSNYELTLKLYVDCSARGEGQLENTVSFTIFDKATGQVHRILSVPFVTEEWIRYDPNSNPCILNPPTDVCYRLRFYRTTIALPDMPDGYTVAFQRCCRIDDIKNVAGSSGDIGATYSCEIPGNRTLATAPANSSPNFNPNDAIAICVGTQFTFDFSAVDQDKDSLVYNLCNAYVGGGREPGNCITCTSPAPASNPPFQQVSYRNGFGGTTPLGNKVSINPTTGVISGIAPSTVGQYVVTVCVREYRNGVFINTHRKDIHIAVSNCQPLKALLSPDYSFCDDFNVTFQNGQVNPAGSTYIWNFGDGSKNDTVNTALGVVQHQYADTGTFTVKLKVLLAGGQCQDSTTTLAKVYPGFFPGFVAQGSCLLTPFSFRDTSRARYGTISKWAWNFGDETTDVDVSTIRNPSYKYNSLGFKTVTLNVESSKGCFGTVTTQIEVRDKPTLELPFRDTLICSVDTLALRANAPGTLNPQFTWTPVQNILNSNSPNPLVYPKTTTRYTVQLTDNGCTASDSILVRVVDQVTLSGMPDTTICLTDPVQLFASGDGLRYEWSPAAGLDDPFSRTPVATPSGNTVYTVTAAIGGCSATVQTSITAIPYPQANAGEDIFICNNDSTRLNATINGSAFSWTPSVTLSDPQSLTPIAFPKVSTAYILTVTDNLGCPKPGRDTVFIGVRPIIRAFAGNDTAIVVGQPLQLNATGADIYLWEPSIGLNFTNIANPVAQLSQNQTYTVRVSTPEDCFAYDTINITVFRTNPDIFVPNAFTPGKNTNSVFRPRPVGISQFDYFRVYNRWGQMVFSSSEAGRGWDGRIAGKEQGTGTYVWMVQGRDFTGKTIFKKGTVVLIR</sequence>
<feature type="signal peptide" evidence="1">
    <location>
        <begin position="1"/>
        <end position="20"/>
    </location>
</feature>
<dbReference type="InterPro" id="IPR013783">
    <property type="entry name" value="Ig-like_fold"/>
</dbReference>
<evidence type="ECO:0000259" key="2">
    <source>
        <dbReference type="PROSITE" id="PS50093"/>
    </source>
</evidence>
<name>A0ABR7MCG8_9BACT</name>
<dbReference type="SMART" id="SM00089">
    <property type="entry name" value="PKD"/>
    <property type="match status" value="2"/>
</dbReference>
<dbReference type="Pfam" id="PF18911">
    <property type="entry name" value="PKD_4"/>
    <property type="match status" value="2"/>
</dbReference>